<reference evidence="1" key="1">
    <citation type="submission" date="2020-12" db="EMBL/GenBank/DDBJ databases">
        <authorList>
            <person name="Huq M.A."/>
        </authorList>
    </citation>
    <scope>NUCLEOTIDE SEQUENCE</scope>
    <source>
        <strain evidence="1">MAHUQ-46</strain>
    </source>
</reference>
<dbReference type="EMBL" id="JAELUP010000103">
    <property type="protein sequence ID" value="MBJ6363711.1"/>
    <property type="molecule type" value="Genomic_DNA"/>
</dbReference>
<proteinExistence type="predicted"/>
<protein>
    <submittedName>
        <fullName evidence="1">DUF1904 family protein</fullName>
    </submittedName>
</protein>
<dbReference type="AlphaFoldDB" id="A0A934JAP6"/>
<dbReference type="Pfam" id="PF08921">
    <property type="entry name" value="DUF1904"/>
    <property type="match status" value="1"/>
</dbReference>
<sequence length="125" mass="13837">MPQLTVRGIDKNVLITISKPLLKDMAQVCGCGTDNFTIDRLEVTATGEEGVAAVYPFIEVAWFERGRHVRDELARTITMHVRSAGVEELEIAFKVYREDGYYINGVSCAAGTGFEPGKQFGYNSK</sequence>
<name>A0A934JAP6_9BACL</name>
<dbReference type="InterPro" id="IPR014347">
    <property type="entry name" value="Tautomerase/MIF_sf"/>
</dbReference>
<evidence type="ECO:0000313" key="1">
    <source>
        <dbReference type="EMBL" id="MBJ6363711.1"/>
    </source>
</evidence>
<gene>
    <name evidence="1" type="ORF">JFN88_21090</name>
</gene>
<evidence type="ECO:0000313" key="2">
    <source>
        <dbReference type="Proteomes" id="UP000640274"/>
    </source>
</evidence>
<comment type="caution">
    <text evidence="1">The sequence shown here is derived from an EMBL/GenBank/DDBJ whole genome shotgun (WGS) entry which is preliminary data.</text>
</comment>
<dbReference type="Gene3D" id="3.30.429.10">
    <property type="entry name" value="Macrophage Migration Inhibitory Factor"/>
    <property type="match status" value="1"/>
</dbReference>
<accession>A0A934JAP6</accession>
<dbReference type="SUPFAM" id="SSF55331">
    <property type="entry name" value="Tautomerase/MIF"/>
    <property type="match status" value="1"/>
</dbReference>
<dbReference type="InterPro" id="IPR015017">
    <property type="entry name" value="DUF1904"/>
</dbReference>
<organism evidence="1 2">
    <name type="scientific">Paenibacillus roseus</name>
    <dbReference type="NCBI Taxonomy" id="2798579"/>
    <lineage>
        <taxon>Bacteria</taxon>
        <taxon>Bacillati</taxon>
        <taxon>Bacillota</taxon>
        <taxon>Bacilli</taxon>
        <taxon>Bacillales</taxon>
        <taxon>Paenibacillaceae</taxon>
        <taxon>Paenibacillus</taxon>
    </lineage>
</organism>
<dbReference type="RefSeq" id="WP_199021232.1">
    <property type="nucleotide sequence ID" value="NZ_JAELUP010000103.1"/>
</dbReference>
<keyword evidence="2" id="KW-1185">Reference proteome</keyword>
<dbReference type="Proteomes" id="UP000640274">
    <property type="component" value="Unassembled WGS sequence"/>
</dbReference>